<dbReference type="AlphaFoldDB" id="A0A0R2HA36"/>
<dbReference type="InterPro" id="IPR024934">
    <property type="entry name" value="Rubredoxin-like_dom"/>
</dbReference>
<dbReference type="Gene3D" id="2.20.28.10">
    <property type="match status" value="1"/>
</dbReference>
<dbReference type="InterPro" id="IPR048574">
    <property type="entry name" value="RUBY_RBDX"/>
</dbReference>
<comment type="caution">
    <text evidence="3">The sequence shown here is derived from an EMBL/GenBank/DDBJ whole genome shotgun (WGS) entry which is preliminary data.</text>
</comment>
<protein>
    <recommendedName>
        <fullName evidence="2">Rubredoxin-like domain-containing protein</fullName>
    </recommendedName>
</protein>
<comment type="cofactor">
    <cofactor evidence="1">
        <name>Fe(3+)</name>
        <dbReference type="ChEBI" id="CHEBI:29034"/>
    </cofactor>
</comment>
<dbReference type="EMBL" id="JQBL01000018">
    <property type="protein sequence ID" value="KRN49897.1"/>
    <property type="molecule type" value="Genomic_DNA"/>
</dbReference>
<feature type="domain" description="Rubredoxin-like" evidence="2">
    <location>
        <begin position="2"/>
        <end position="36"/>
    </location>
</feature>
<dbReference type="Pfam" id="PF21349">
    <property type="entry name" value="RUBY_RBDX"/>
    <property type="match status" value="1"/>
</dbReference>
<sequence length="39" mass="4490">MKWVCTVCGYVYEGDELPEDYECPICGVGPDQFEKVEEE</sequence>
<dbReference type="PROSITE" id="PS50903">
    <property type="entry name" value="RUBREDOXIN_LIKE"/>
    <property type="match status" value="1"/>
</dbReference>
<keyword evidence="4" id="KW-1185">Reference proteome</keyword>
<dbReference type="Proteomes" id="UP000051841">
    <property type="component" value="Unassembled WGS sequence"/>
</dbReference>
<dbReference type="PATRIC" id="fig|1410657.5.peg.623"/>
<name>A0A0R2HA36_9FIRM</name>
<evidence type="ECO:0000259" key="2">
    <source>
        <dbReference type="PROSITE" id="PS50903"/>
    </source>
</evidence>
<dbReference type="RefSeq" id="WP_029071648.1">
    <property type="nucleotide sequence ID" value="NZ_JNKN01000022.1"/>
</dbReference>
<reference evidence="3 4" key="1">
    <citation type="journal article" date="2015" name="Genome Announc.">
        <title>Expanding the biotechnology potential of lactobacilli through comparative genomics of 213 strains and associated genera.</title>
        <authorList>
            <person name="Sun Z."/>
            <person name="Harris H.M."/>
            <person name="McCann A."/>
            <person name="Guo C."/>
            <person name="Argimon S."/>
            <person name="Zhang W."/>
            <person name="Yang X."/>
            <person name="Jeffery I.B."/>
            <person name="Cooney J.C."/>
            <person name="Kagawa T.F."/>
            <person name="Liu W."/>
            <person name="Song Y."/>
            <person name="Salvetti E."/>
            <person name="Wrobel A."/>
            <person name="Rasinkangas P."/>
            <person name="Parkhill J."/>
            <person name="Rea M.C."/>
            <person name="O'Sullivan O."/>
            <person name="Ritari J."/>
            <person name="Douillard F.P."/>
            <person name="Paul Ross R."/>
            <person name="Yang R."/>
            <person name="Briner A.E."/>
            <person name="Felis G.E."/>
            <person name="de Vos W.M."/>
            <person name="Barrangou R."/>
            <person name="Klaenhammer T.R."/>
            <person name="Caufield P.W."/>
            <person name="Cui Y."/>
            <person name="Zhang H."/>
            <person name="O'Toole P.W."/>
        </authorList>
    </citation>
    <scope>NUCLEOTIDE SEQUENCE [LARGE SCALE GENOMIC DNA]</scope>
    <source>
        <strain evidence="3 4">DSM 20405</strain>
    </source>
</reference>
<evidence type="ECO:0000256" key="1">
    <source>
        <dbReference type="ARBA" id="ARBA00001965"/>
    </source>
</evidence>
<evidence type="ECO:0000313" key="3">
    <source>
        <dbReference type="EMBL" id="KRN49897.1"/>
    </source>
</evidence>
<proteinExistence type="predicted"/>
<gene>
    <name evidence="3" type="ORF">IV49_GL000598</name>
</gene>
<evidence type="ECO:0000313" key="4">
    <source>
        <dbReference type="Proteomes" id="UP000051841"/>
    </source>
</evidence>
<accession>A0A0R2HA36</accession>
<dbReference type="GO" id="GO:0005506">
    <property type="term" value="F:iron ion binding"/>
    <property type="evidence" value="ECO:0007669"/>
    <property type="project" value="InterPro"/>
</dbReference>
<organism evidence="3 4">
    <name type="scientific">Kandleria vitulina DSM 20405</name>
    <dbReference type="NCBI Taxonomy" id="1410657"/>
    <lineage>
        <taxon>Bacteria</taxon>
        <taxon>Bacillati</taxon>
        <taxon>Bacillota</taxon>
        <taxon>Erysipelotrichia</taxon>
        <taxon>Erysipelotrichales</taxon>
        <taxon>Coprobacillaceae</taxon>
        <taxon>Kandleria</taxon>
    </lineage>
</organism>
<dbReference type="SUPFAM" id="SSF57802">
    <property type="entry name" value="Rubredoxin-like"/>
    <property type="match status" value="1"/>
</dbReference>